<gene>
    <name evidence="9" type="ORF">P7H43_12295</name>
</gene>
<comment type="similarity">
    <text evidence="2">Belongs to the bacterial sugar transferase family.</text>
</comment>
<comment type="subcellular location">
    <subcellularLocation>
        <location evidence="1">Membrane</location>
        <topology evidence="1">Multi-pass membrane protein</topology>
    </subcellularLocation>
</comment>
<dbReference type="NCBIfam" id="TIGR03025">
    <property type="entry name" value="EPS_sugtrans"/>
    <property type="match status" value="1"/>
</dbReference>
<organism evidence="9 10">
    <name type="scientific">Enterococcus asini</name>
    <dbReference type="NCBI Taxonomy" id="57732"/>
    <lineage>
        <taxon>Bacteria</taxon>
        <taxon>Bacillati</taxon>
        <taxon>Bacillota</taxon>
        <taxon>Bacilli</taxon>
        <taxon>Lactobacillales</taxon>
        <taxon>Enterococcaceae</taxon>
        <taxon>Enterococcus</taxon>
    </lineage>
</organism>
<keyword evidence="4 7" id="KW-0812">Transmembrane</keyword>
<dbReference type="InterPro" id="IPR017475">
    <property type="entry name" value="EPS_sugar_tfrase"/>
</dbReference>
<dbReference type="InterPro" id="IPR003362">
    <property type="entry name" value="Bact_transf"/>
</dbReference>
<dbReference type="PANTHER" id="PTHR30576">
    <property type="entry name" value="COLANIC BIOSYNTHESIS UDP-GLUCOSE LIPID CARRIER TRANSFERASE"/>
    <property type="match status" value="1"/>
</dbReference>
<keyword evidence="5 7" id="KW-1133">Transmembrane helix</keyword>
<dbReference type="Proteomes" id="UP001256711">
    <property type="component" value="Unassembled WGS sequence"/>
</dbReference>
<dbReference type="EMBL" id="JARQBJ010000006">
    <property type="protein sequence ID" value="MDT2811262.1"/>
    <property type="molecule type" value="Genomic_DNA"/>
</dbReference>
<keyword evidence="6 7" id="KW-0472">Membrane</keyword>
<evidence type="ECO:0000313" key="9">
    <source>
        <dbReference type="EMBL" id="MDT2811262.1"/>
    </source>
</evidence>
<name>A0AAW8U4R7_9ENTE</name>
<feature type="domain" description="Bacterial sugar transferase" evidence="8">
    <location>
        <begin position="28"/>
        <end position="207"/>
    </location>
</feature>
<evidence type="ECO:0000256" key="5">
    <source>
        <dbReference type="ARBA" id="ARBA00022989"/>
    </source>
</evidence>
<keyword evidence="3" id="KW-0808">Transferase</keyword>
<dbReference type="PANTHER" id="PTHR30576:SF0">
    <property type="entry name" value="UNDECAPRENYL-PHOSPHATE N-ACETYLGALACTOSAMINYL 1-PHOSPHATE TRANSFERASE-RELATED"/>
    <property type="match status" value="1"/>
</dbReference>
<comment type="caution">
    <text evidence="9">The sequence shown here is derived from an EMBL/GenBank/DDBJ whole genome shotgun (WGS) entry which is preliminary data.</text>
</comment>
<evidence type="ECO:0000256" key="2">
    <source>
        <dbReference type="ARBA" id="ARBA00006464"/>
    </source>
</evidence>
<evidence type="ECO:0000256" key="3">
    <source>
        <dbReference type="ARBA" id="ARBA00022679"/>
    </source>
</evidence>
<dbReference type="GO" id="GO:0016780">
    <property type="term" value="F:phosphotransferase activity, for other substituted phosphate groups"/>
    <property type="evidence" value="ECO:0007669"/>
    <property type="project" value="TreeGrafter"/>
</dbReference>
<protein>
    <submittedName>
        <fullName evidence="9">Exopolysaccharide biosynthesis polyprenyl glycosylphosphotransferase</fullName>
    </submittedName>
</protein>
<reference evidence="9" key="1">
    <citation type="submission" date="2023-03" db="EMBL/GenBank/DDBJ databases">
        <authorList>
            <person name="Shen W."/>
            <person name="Cai J."/>
        </authorList>
    </citation>
    <scope>NUCLEOTIDE SEQUENCE</scope>
    <source>
        <strain evidence="9">B226-2</strain>
    </source>
</reference>
<evidence type="ECO:0000256" key="7">
    <source>
        <dbReference type="SAM" id="Phobius"/>
    </source>
</evidence>
<evidence type="ECO:0000313" key="10">
    <source>
        <dbReference type="Proteomes" id="UP001256711"/>
    </source>
</evidence>
<proteinExistence type="inferred from homology"/>
<sequence length="213" mass="24092">MEEKINEMKLDDYYQLDNQENGLSSILKRGFDIAFSIIGLVPAIPIVLVTSLAIMLESPGNPFYLQKRLGLMGKEFNVIKLRSMHLDAEKNGAQWANKNDNRITKVGHFIRKTRIDELPQLINVLRGDMSIIGPRPERKIFVDKFSKELSSFPKRMEVKPGLTGWAQVNGGYDISPEEKLDLDLYYINHKSLSMDTIILLKTVGVVLTGDGAR</sequence>
<evidence type="ECO:0000256" key="6">
    <source>
        <dbReference type="ARBA" id="ARBA00023136"/>
    </source>
</evidence>
<evidence type="ECO:0000259" key="8">
    <source>
        <dbReference type="Pfam" id="PF02397"/>
    </source>
</evidence>
<dbReference type="RefSeq" id="WP_270598504.1">
    <property type="nucleotide sequence ID" value="NZ_JAQESC010000009.1"/>
</dbReference>
<dbReference type="AlphaFoldDB" id="A0AAW8U4R7"/>
<evidence type="ECO:0000256" key="4">
    <source>
        <dbReference type="ARBA" id="ARBA00022692"/>
    </source>
</evidence>
<dbReference type="Pfam" id="PF02397">
    <property type="entry name" value="Bac_transf"/>
    <property type="match status" value="1"/>
</dbReference>
<evidence type="ECO:0000256" key="1">
    <source>
        <dbReference type="ARBA" id="ARBA00004141"/>
    </source>
</evidence>
<feature type="transmembrane region" description="Helical" evidence="7">
    <location>
        <begin position="33"/>
        <end position="56"/>
    </location>
</feature>
<accession>A0AAW8U4R7</accession>
<dbReference type="GO" id="GO:0016020">
    <property type="term" value="C:membrane"/>
    <property type="evidence" value="ECO:0007669"/>
    <property type="project" value="UniProtKB-SubCell"/>
</dbReference>